<evidence type="ECO:0000256" key="3">
    <source>
        <dbReference type="ARBA" id="ARBA00022563"/>
    </source>
</evidence>
<dbReference type="PANTHER" id="PTHR11109:SF7">
    <property type="entry name" value="GTP CYCLOHYDROLASE 1"/>
    <property type="match status" value="1"/>
</dbReference>
<dbReference type="NCBIfam" id="TIGR00063">
    <property type="entry name" value="folE"/>
    <property type="match status" value="1"/>
</dbReference>
<dbReference type="InterPro" id="IPR020602">
    <property type="entry name" value="GTP_CycHdrlase_I_dom"/>
</dbReference>
<dbReference type="SUPFAM" id="SSF55620">
    <property type="entry name" value="Tetrahydrobiopterin biosynthesis enzymes-like"/>
    <property type="match status" value="1"/>
</dbReference>
<keyword evidence="5" id="KW-0342">GTP-binding</keyword>
<evidence type="ECO:0000259" key="6">
    <source>
        <dbReference type="Pfam" id="PF01227"/>
    </source>
</evidence>
<dbReference type="GO" id="GO:0003934">
    <property type="term" value="F:GTP cyclohydrolase I activity"/>
    <property type="evidence" value="ECO:0007669"/>
    <property type="project" value="UniProtKB-UniRule"/>
</dbReference>
<evidence type="ECO:0000256" key="4">
    <source>
        <dbReference type="ARBA" id="ARBA00022801"/>
    </source>
</evidence>
<dbReference type="InterPro" id="IPR018234">
    <property type="entry name" value="GTP_CycHdrlase_I_CS"/>
</dbReference>
<comment type="similarity">
    <text evidence="5">Belongs to the GTP cyclohydrolase I family.</text>
</comment>
<dbReference type="Gene3D" id="3.30.1130.10">
    <property type="match status" value="1"/>
</dbReference>
<protein>
    <recommendedName>
        <fullName evidence="5">GTP cyclohydrolase 1</fullName>
        <ecNumber evidence="5">3.5.4.16</ecNumber>
    </recommendedName>
    <alternativeName>
        <fullName evidence="5">GTP cyclohydrolase I</fullName>
        <shortName evidence="5">GTP-CH-I</shortName>
    </alternativeName>
</protein>
<keyword evidence="5" id="KW-0479">Metal-binding</keyword>
<dbReference type="NCBIfam" id="NF006826">
    <property type="entry name" value="PRK09347.1-3"/>
    <property type="match status" value="1"/>
</dbReference>
<dbReference type="FunFam" id="3.30.1130.10:FF:000001">
    <property type="entry name" value="GTP cyclohydrolase 1"/>
    <property type="match status" value="1"/>
</dbReference>
<dbReference type="FunFam" id="1.10.286.10:FF:000001">
    <property type="entry name" value="GTP cyclohydrolase 1"/>
    <property type="match status" value="1"/>
</dbReference>
<dbReference type="GO" id="GO:0005737">
    <property type="term" value="C:cytoplasm"/>
    <property type="evidence" value="ECO:0007669"/>
    <property type="project" value="TreeGrafter"/>
</dbReference>
<dbReference type="InterPro" id="IPR043133">
    <property type="entry name" value="GTP-CH-I_C/QueF"/>
</dbReference>
<dbReference type="Proteomes" id="UP000223071">
    <property type="component" value="Unassembled WGS sequence"/>
</dbReference>
<evidence type="ECO:0000313" key="7">
    <source>
        <dbReference type="EMBL" id="PFG75421.1"/>
    </source>
</evidence>
<comment type="subunit">
    <text evidence="5">Homopolymer.</text>
</comment>
<accession>A0A2A9HJQ5</accession>
<evidence type="ECO:0000256" key="1">
    <source>
        <dbReference type="ARBA" id="ARBA00001052"/>
    </source>
</evidence>
<dbReference type="GO" id="GO:0006730">
    <property type="term" value="P:one-carbon metabolic process"/>
    <property type="evidence" value="ECO:0007669"/>
    <property type="project" value="UniProtKB-UniRule"/>
</dbReference>
<dbReference type="InterPro" id="IPR001474">
    <property type="entry name" value="GTP_CycHdrlase_I"/>
</dbReference>
<comment type="caution">
    <text evidence="7">The sequence shown here is derived from an EMBL/GenBank/DDBJ whole genome shotgun (WGS) entry which is preliminary data.</text>
</comment>
<dbReference type="PROSITE" id="PS00859">
    <property type="entry name" value="GTP_CYCLOHYDROL_1_1"/>
    <property type="match status" value="1"/>
</dbReference>
<evidence type="ECO:0000256" key="5">
    <source>
        <dbReference type="HAMAP-Rule" id="MF_00223"/>
    </source>
</evidence>
<comment type="catalytic activity">
    <reaction evidence="1 5">
        <text>GTP + H2O = 7,8-dihydroneopterin 3'-triphosphate + formate + H(+)</text>
        <dbReference type="Rhea" id="RHEA:17473"/>
        <dbReference type="ChEBI" id="CHEBI:15377"/>
        <dbReference type="ChEBI" id="CHEBI:15378"/>
        <dbReference type="ChEBI" id="CHEBI:15740"/>
        <dbReference type="ChEBI" id="CHEBI:37565"/>
        <dbReference type="ChEBI" id="CHEBI:58462"/>
        <dbReference type="EC" id="3.5.4.16"/>
    </reaction>
</comment>
<comment type="pathway">
    <text evidence="2 5">Cofactor biosynthesis; 7,8-dihydroneopterin triphosphate biosynthesis; 7,8-dihydroneopterin triphosphate from GTP: step 1/1.</text>
</comment>
<dbReference type="EC" id="3.5.4.16" evidence="5"/>
<dbReference type="GO" id="GO:0008270">
    <property type="term" value="F:zinc ion binding"/>
    <property type="evidence" value="ECO:0007669"/>
    <property type="project" value="UniProtKB-UniRule"/>
</dbReference>
<dbReference type="Pfam" id="PF01227">
    <property type="entry name" value="GTP_cyclohydroI"/>
    <property type="match status" value="1"/>
</dbReference>
<dbReference type="InterPro" id="IPR043134">
    <property type="entry name" value="GTP-CH-I_N"/>
</dbReference>
<keyword evidence="5" id="KW-0547">Nucleotide-binding</keyword>
<dbReference type="AlphaFoldDB" id="A0A2A9HJQ5"/>
<sequence length="192" mass="21497">MTTTAGPDQARIRAAVVELLKAIGDDPTRDGLADTPRRIAEMYAEIFEGLFYDPREHLRVGFEVAHDEMVILRNIPFYSMCEHHFLPFHGEAHVGYIPDGRVVGISKLARVVEGYARRPQIQEQLTSQIAEAIQDVLQPDGVAVVIEAEHLCMTMRGIKKPGSRMVTSAMRGDFKNSHVTRAEFLSLVHGHH</sequence>
<dbReference type="GO" id="GO:0006729">
    <property type="term" value="P:tetrahydrobiopterin biosynthetic process"/>
    <property type="evidence" value="ECO:0007669"/>
    <property type="project" value="TreeGrafter"/>
</dbReference>
<organism evidence="7 8">
    <name type="scientific">Tepidiforma thermophila (strain KCTC 52669 / CGMCC 1.13589 / G233)</name>
    <dbReference type="NCBI Taxonomy" id="2761530"/>
    <lineage>
        <taxon>Bacteria</taxon>
        <taxon>Bacillati</taxon>
        <taxon>Chloroflexota</taxon>
        <taxon>Tepidiformia</taxon>
        <taxon>Tepidiformales</taxon>
        <taxon>Tepidiformaceae</taxon>
        <taxon>Tepidiforma</taxon>
    </lineage>
</organism>
<dbReference type="GO" id="GO:0005525">
    <property type="term" value="F:GTP binding"/>
    <property type="evidence" value="ECO:0007669"/>
    <property type="project" value="UniProtKB-KW"/>
</dbReference>
<feature type="binding site" evidence="5">
    <location>
        <position position="81"/>
    </location>
    <ligand>
        <name>Zn(2+)</name>
        <dbReference type="ChEBI" id="CHEBI:29105"/>
    </ligand>
</feature>
<proteinExistence type="inferred from homology"/>
<feature type="domain" description="GTP cyclohydrolase I" evidence="6">
    <location>
        <begin position="13"/>
        <end position="188"/>
    </location>
</feature>
<dbReference type="NCBIfam" id="NF006825">
    <property type="entry name" value="PRK09347.1-2"/>
    <property type="match status" value="1"/>
</dbReference>
<evidence type="ECO:0000313" key="8">
    <source>
        <dbReference type="Proteomes" id="UP000223071"/>
    </source>
</evidence>
<gene>
    <name evidence="5" type="primary">folE</name>
    <name evidence="7" type="ORF">A9A59_2690</name>
</gene>
<name>A0A2A9HJQ5_TEPT2</name>
<dbReference type="PANTHER" id="PTHR11109">
    <property type="entry name" value="GTP CYCLOHYDROLASE I"/>
    <property type="match status" value="1"/>
</dbReference>
<dbReference type="Gene3D" id="1.10.286.10">
    <property type="match status" value="1"/>
</dbReference>
<feature type="binding site" evidence="5">
    <location>
        <position position="152"/>
    </location>
    <ligand>
        <name>Zn(2+)</name>
        <dbReference type="ChEBI" id="CHEBI:29105"/>
    </ligand>
</feature>
<dbReference type="UniPathway" id="UPA00848">
    <property type="reaction ID" value="UER00151"/>
</dbReference>
<evidence type="ECO:0000256" key="2">
    <source>
        <dbReference type="ARBA" id="ARBA00005080"/>
    </source>
</evidence>
<dbReference type="EMBL" id="PDJQ01000001">
    <property type="protein sequence ID" value="PFG75421.1"/>
    <property type="molecule type" value="Genomic_DNA"/>
</dbReference>
<keyword evidence="4 5" id="KW-0378">Hydrolase</keyword>
<keyword evidence="3 5" id="KW-0554">One-carbon metabolism</keyword>
<dbReference type="HAMAP" id="MF_00223">
    <property type="entry name" value="FolE"/>
    <property type="match status" value="1"/>
</dbReference>
<feature type="binding site" evidence="5">
    <location>
        <position position="84"/>
    </location>
    <ligand>
        <name>Zn(2+)</name>
        <dbReference type="ChEBI" id="CHEBI:29105"/>
    </ligand>
</feature>
<reference evidence="7 8" key="1">
    <citation type="submission" date="2017-09" db="EMBL/GenBank/DDBJ databases">
        <title>Sequencing the genomes of two abundant thermophiles in Great Basin hot springs: Thermocrinis jamiesonii and novel Chloroflexi Thermoflexus hugenholtzii.</title>
        <authorList>
            <person name="Hedlund B."/>
        </authorList>
    </citation>
    <scope>NUCLEOTIDE SEQUENCE [LARGE SCALE GENOMIC DNA]</scope>
    <source>
        <strain evidence="7 8">G233</strain>
    </source>
</reference>
<keyword evidence="5" id="KW-0862">Zinc</keyword>
<dbReference type="GO" id="GO:0046654">
    <property type="term" value="P:tetrahydrofolate biosynthetic process"/>
    <property type="evidence" value="ECO:0007669"/>
    <property type="project" value="UniProtKB-UniRule"/>
</dbReference>
<keyword evidence="8" id="KW-1185">Reference proteome</keyword>